<evidence type="ECO:0000313" key="1">
    <source>
        <dbReference type="EMBL" id="MBD2776725.1"/>
    </source>
</evidence>
<dbReference type="EMBL" id="JACXAE010000098">
    <property type="protein sequence ID" value="MBD2776725.1"/>
    <property type="molecule type" value="Genomic_DNA"/>
</dbReference>
<dbReference type="Gene3D" id="3.30.450.20">
    <property type="entry name" value="PAS domain"/>
    <property type="match status" value="1"/>
</dbReference>
<proteinExistence type="predicted"/>
<accession>A0A8J6XR01</accession>
<reference evidence="1" key="1">
    <citation type="submission" date="2020-09" db="EMBL/GenBank/DDBJ databases">
        <title>Iningainema tapete sp. nov. (Scytonemataceae, Cyanobacteria) from greenhouses in central Florida (USA) produces two types of nodularin with biosynthetic potential for microcystin-LR and anabaenopeptins.</title>
        <authorList>
            <person name="Berthold D.E."/>
            <person name="Lefler F.W."/>
            <person name="Huang I.-S."/>
            <person name="Abdulla H."/>
            <person name="Zimba P.V."/>
            <person name="Laughinghouse H.D. IV."/>
        </authorList>
    </citation>
    <scope>NUCLEOTIDE SEQUENCE</scope>
    <source>
        <strain evidence="1">BLCCT55</strain>
    </source>
</reference>
<name>A0A8J6XR01_9CYAN</name>
<comment type="caution">
    <text evidence="1">The sequence shown here is derived from an EMBL/GenBank/DDBJ whole genome shotgun (WGS) entry which is preliminary data.</text>
</comment>
<gene>
    <name evidence="1" type="ORF">ICL16_32910</name>
</gene>
<dbReference type="RefSeq" id="WP_190835781.1">
    <property type="nucleotide sequence ID" value="NZ_CAWPPI010000098.1"/>
</dbReference>
<dbReference type="AlphaFoldDB" id="A0A8J6XR01"/>
<protein>
    <submittedName>
        <fullName evidence="1">PDC sensor domain-containing protein</fullName>
    </submittedName>
</protein>
<organism evidence="1 2">
    <name type="scientific">Iningainema tapete BLCC-T55</name>
    <dbReference type="NCBI Taxonomy" id="2748662"/>
    <lineage>
        <taxon>Bacteria</taxon>
        <taxon>Bacillati</taxon>
        <taxon>Cyanobacteriota</taxon>
        <taxon>Cyanophyceae</taxon>
        <taxon>Nostocales</taxon>
        <taxon>Scytonemataceae</taxon>
        <taxon>Iningainema tapete</taxon>
    </lineage>
</organism>
<sequence length="157" mass="17660">MSKKITAKNRAEIETALEELAKNFAPNPANIDSIFCKLINYLNHQPLIFGAAFAFSPKIFKMSPFVYRGDNGMEYKDIAQSIDYTTAIWYEVPVNQKKALWSVPYFDFGRSGESLLLTTYSIPLFQDGDQSLIGVLTSDLMLAKIIEPISVCEPVLH</sequence>
<keyword evidence="2" id="KW-1185">Reference proteome</keyword>
<dbReference type="Proteomes" id="UP000629098">
    <property type="component" value="Unassembled WGS sequence"/>
</dbReference>
<dbReference type="CDD" id="cd12913">
    <property type="entry name" value="PDC1_MCP_like"/>
    <property type="match status" value="1"/>
</dbReference>
<evidence type="ECO:0000313" key="2">
    <source>
        <dbReference type="Proteomes" id="UP000629098"/>
    </source>
</evidence>
<dbReference type="Pfam" id="PF22673">
    <property type="entry name" value="MCP-like_PDC_1"/>
    <property type="match status" value="1"/>
</dbReference>